<dbReference type="AlphaFoldDB" id="A0A077ZYU1"/>
<dbReference type="InterPro" id="IPR037185">
    <property type="entry name" value="EmrE-like"/>
</dbReference>
<dbReference type="Proteomes" id="UP000039865">
    <property type="component" value="Unassembled WGS sequence"/>
</dbReference>
<dbReference type="InParanoid" id="A0A077ZYU1"/>
<feature type="transmembrane region" description="Helical" evidence="1">
    <location>
        <begin position="143"/>
        <end position="167"/>
    </location>
</feature>
<dbReference type="EMBL" id="CCKQ01003979">
    <property type="protein sequence ID" value="CDW75121.1"/>
    <property type="molecule type" value="Genomic_DNA"/>
</dbReference>
<accession>A0A077ZYU1</accession>
<organism evidence="2 3">
    <name type="scientific">Stylonychia lemnae</name>
    <name type="common">Ciliate</name>
    <dbReference type="NCBI Taxonomy" id="5949"/>
    <lineage>
        <taxon>Eukaryota</taxon>
        <taxon>Sar</taxon>
        <taxon>Alveolata</taxon>
        <taxon>Ciliophora</taxon>
        <taxon>Intramacronucleata</taxon>
        <taxon>Spirotrichea</taxon>
        <taxon>Stichotrichia</taxon>
        <taxon>Sporadotrichida</taxon>
        <taxon>Oxytrichidae</taxon>
        <taxon>Stylonychinae</taxon>
        <taxon>Stylonychia</taxon>
    </lineage>
</organism>
<keyword evidence="1" id="KW-0472">Membrane</keyword>
<evidence type="ECO:0000256" key="1">
    <source>
        <dbReference type="SAM" id="Phobius"/>
    </source>
</evidence>
<feature type="transmembrane region" description="Helical" evidence="1">
    <location>
        <begin position="174"/>
        <end position="191"/>
    </location>
</feature>
<feature type="transmembrane region" description="Helical" evidence="1">
    <location>
        <begin position="334"/>
        <end position="353"/>
    </location>
</feature>
<keyword evidence="3" id="KW-1185">Reference proteome</keyword>
<evidence type="ECO:0008006" key="4">
    <source>
        <dbReference type="Google" id="ProtNLM"/>
    </source>
</evidence>
<proteinExistence type="predicted"/>
<reference evidence="2 3" key="1">
    <citation type="submission" date="2014-06" db="EMBL/GenBank/DDBJ databases">
        <authorList>
            <person name="Swart Estienne"/>
        </authorList>
    </citation>
    <scope>NUCLEOTIDE SEQUENCE [LARGE SCALE GENOMIC DNA]</scope>
    <source>
        <strain evidence="2 3">130c</strain>
    </source>
</reference>
<gene>
    <name evidence="2" type="primary">Contig19049.g20196</name>
    <name evidence="2" type="ORF">STYLEM_4108</name>
</gene>
<evidence type="ECO:0000313" key="2">
    <source>
        <dbReference type="EMBL" id="CDW75121.1"/>
    </source>
</evidence>
<dbReference type="SUPFAM" id="SSF103481">
    <property type="entry name" value="Multidrug resistance efflux transporter EmrE"/>
    <property type="match status" value="2"/>
</dbReference>
<feature type="transmembrane region" description="Helical" evidence="1">
    <location>
        <begin position="309"/>
        <end position="328"/>
    </location>
</feature>
<keyword evidence="1" id="KW-1133">Transmembrane helix</keyword>
<feature type="transmembrane region" description="Helical" evidence="1">
    <location>
        <begin position="211"/>
        <end position="229"/>
    </location>
</feature>
<name>A0A077ZYU1_STYLE</name>
<feature type="transmembrane region" description="Helical" evidence="1">
    <location>
        <begin position="250"/>
        <end position="268"/>
    </location>
</feature>
<feature type="transmembrane region" description="Helical" evidence="1">
    <location>
        <begin position="280"/>
        <end position="302"/>
    </location>
</feature>
<sequence>MEKQLEAENYNTFDENGLLIPIVESSKEAPAPAVIPAAKIYWTQTILGTMLWGVSTCTYKLLDKQDFAVSCLSWTGFLFVYLVYKLYEVSQLCDVNKNTVFQIFFGQMAKKLNRYHLAFRSINFIFVIWLTILMADYSQRAEINFGIILSLNCVATAFQVIIFWIMFGEKLSKLVILGIIVTSGGTALILISKTDKTQSSLNQYSEEERMSYLHLVIFLGMLFAFTNLLRLIQAKFISTRHSYSPNQFTIDAAFICGIIQLIFSIYYFSISHPSYTWNNIGASFVASSLTQISMMTMINAIVKGLSAPTIAITNTGPVFSTLIIAVFQGLLPNVYQTIGMALCFAGVMMMILCK</sequence>
<evidence type="ECO:0000313" key="3">
    <source>
        <dbReference type="Proteomes" id="UP000039865"/>
    </source>
</evidence>
<keyword evidence="1" id="KW-0812">Transmembrane</keyword>
<feature type="transmembrane region" description="Helical" evidence="1">
    <location>
        <begin position="117"/>
        <end position="137"/>
    </location>
</feature>
<protein>
    <recommendedName>
        <fullName evidence="4">EamA domain-containing protein</fullName>
    </recommendedName>
</protein>